<dbReference type="InterPro" id="IPR050426">
    <property type="entry name" value="Glycosyltransferase_28"/>
</dbReference>
<dbReference type="InterPro" id="IPR010610">
    <property type="entry name" value="EryCIII-like_C"/>
</dbReference>
<evidence type="ECO:0000313" key="5">
    <source>
        <dbReference type="EMBL" id="CAK9207529.1"/>
    </source>
</evidence>
<keyword evidence="6" id="KW-1185">Reference proteome</keyword>
<dbReference type="InterPro" id="IPR002213">
    <property type="entry name" value="UDP_glucos_trans"/>
</dbReference>
<evidence type="ECO:0008006" key="7">
    <source>
        <dbReference type="Google" id="ProtNLM"/>
    </source>
</evidence>
<keyword evidence="1" id="KW-0808">Transferase</keyword>
<dbReference type="InterPro" id="IPR004276">
    <property type="entry name" value="GlycoTrans_28_N"/>
</dbReference>
<feature type="region of interest" description="Disordered" evidence="2">
    <location>
        <begin position="259"/>
        <end position="298"/>
    </location>
</feature>
<feature type="domain" description="Erythromycin biosynthesis protein CIII-like C-terminal" evidence="4">
    <location>
        <begin position="684"/>
        <end position="785"/>
    </location>
</feature>
<feature type="region of interest" description="Disordered" evidence="2">
    <location>
        <begin position="1"/>
        <end position="29"/>
    </location>
</feature>
<evidence type="ECO:0000259" key="4">
    <source>
        <dbReference type="Pfam" id="PF06722"/>
    </source>
</evidence>
<dbReference type="Proteomes" id="UP001497512">
    <property type="component" value="Chromosome 16"/>
</dbReference>
<evidence type="ECO:0000313" key="6">
    <source>
        <dbReference type="Proteomes" id="UP001497512"/>
    </source>
</evidence>
<evidence type="ECO:0000256" key="2">
    <source>
        <dbReference type="SAM" id="MobiDB-lite"/>
    </source>
</evidence>
<dbReference type="PANTHER" id="PTHR48050:SF13">
    <property type="entry name" value="STEROL 3-BETA-GLUCOSYLTRANSFERASE UGT80A2"/>
    <property type="match status" value="1"/>
</dbReference>
<accession>A0ABP0U108</accession>
<evidence type="ECO:0000256" key="1">
    <source>
        <dbReference type="ARBA" id="ARBA00022679"/>
    </source>
</evidence>
<proteinExistence type="predicted"/>
<organism evidence="5 6">
    <name type="scientific">Sphagnum troendelagicum</name>
    <dbReference type="NCBI Taxonomy" id="128251"/>
    <lineage>
        <taxon>Eukaryota</taxon>
        <taxon>Viridiplantae</taxon>
        <taxon>Streptophyta</taxon>
        <taxon>Embryophyta</taxon>
        <taxon>Bryophyta</taxon>
        <taxon>Sphagnophytina</taxon>
        <taxon>Sphagnopsida</taxon>
        <taxon>Sphagnales</taxon>
        <taxon>Sphagnaceae</taxon>
        <taxon>Sphagnum</taxon>
    </lineage>
</organism>
<reference evidence="5" key="1">
    <citation type="submission" date="2024-02" db="EMBL/GenBank/DDBJ databases">
        <authorList>
            <consortium name="ELIXIR-Norway"/>
            <consortium name="Elixir Norway"/>
        </authorList>
    </citation>
    <scope>NUCLEOTIDE SEQUENCE</scope>
</reference>
<dbReference type="Gene3D" id="3.40.50.2000">
    <property type="entry name" value="Glycogen Phosphorylase B"/>
    <property type="match status" value="2"/>
</dbReference>
<dbReference type="CDD" id="cd03784">
    <property type="entry name" value="GT1_Gtf-like"/>
    <property type="match status" value="1"/>
</dbReference>
<feature type="compositionally biased region" description="Polar residues" evidence="2">
    <location>
        <begin position="271"/>
        <end position="283"/>
    </location>
</feature>
<sequence length="835" mass="91733">MSTGNGHCSALQGNTSSPDEQQHTPVTLSSQSIAAAHKTGRGNTQVLTYCCQGVVVTENLQREGIQYESSDSHKENSELQNGFHKVHRTSEGFALRSDLLNGFVPDSLNGNSMEDMCKTATCTLDPKSEEVTTPPHISSRKEQILEDLQNFSGNPKSIVVSGKIAYTQSEPNLSTMLAAHQQQETDPIGLLSRLDLSEPQVLKNKKDSEDLTNFSNGQSVHATKSFPVMSLSVAVSTTLPKGQEEELLFGEKLTSRSIKAESAHGDGVLTRTKSMPSNSSPDASQRGGLPRSTTEKRRVKTIIDNANVRLEAEAKALHRKKQKLVRRLGTIQRDGAVEFDVGQSARLAKDLFGSDGMDERDALEVPAAVEEDDEEELEPQHIPPLRIVMLIVGTRGDVQPFIAIGKKLQEHGHQVRLASHANFRDFVRKEGLEFYPLGGDPKILAEYMVKNKGFLPSGPSEIATQRKQIKSIVHSLLPACIEPDMDSGLPFHPHAIIANPPAYGHVHVAQYLNVPLHIFFTMPWTPTGSFPHPLSRVKQQAGYRLSYQVVDSLIWIGISGIINAYRKKELKLRPITYLSGSQGSINQLPTGYIWSPHLVPKPKDWGPLVDVVGFCFLNLASGYKPPEDMVKWLAAGKPPIYVGFGSLPVEDPEGMTKIIVEALRKTGQRGIIGKGWGGIGNMTVTPDFVYLVSDCPHDWLFPQCAAVIHHGGAGTTAAGLKAACPTTIIPFFGDQPFWGDRVHEKGVGPPPIPVSHFSLDKLVNAIEFMLDPEVKRKAVELARNMEMEDGIEGAVNVFHKHIAKHLPDITRVKTPTSRPRGLFSYLYNKIQKKRS</sequence>
<evidence type="ECO:0000259" key="3">
    <source>
        <dbReference type="Pfam" id="PF03033"/>
    </source>
</evidence>
<dbReference type="Pfam" id="PF06722">
    <property type="entry name" value="EryCIII-like_C"/>
    <property type="match status" value="1"/>
</dbReference>
<name>A0ABP0U108_9BRYO</name>
<gene>
    <name evidence="5" type="ORF">CSSPTR1EN2_LOCUS8852</name>
</gene>
<dbReference type="SUPFAM" id="SSF53756">
    <property type="entry name" value="UDP-Glycosyltransferase/glycogen phosphorylase"/>
    <property type="match status" value="1"/>
</dbReference>
<dbReference type="PANTHER" id="PTHR48050">
    <property type="entry name" value="STEROL 3-BETA-GLUCOSYLTRANSFERASE"/>
    <property type="match status" value="1"/>
</dbReference>
<dbReference type="EMBL" id="OZ019908">
    <property type="protein sequence ID" value="CAK9207529.1"/>
    <property type="molecule type" value="Genomic_DNA"/>
</dbReference>
<feature type="domain" description="Glycosyltransferase family 28 N-terminal" evidence="3">
    <location>
        <begin position="387"/>
        <end position="528"/>
    </location>
</feature>
<dbReference type="Pfam" id="PF03033">
    <property type="entry name" value="Glyco_transf_28"/>
    <property type="match status" value="1"/>
</dbReference>
<protein>
    <recommendedName>
        <fullName evidence="7">Glycosyltransferase family 28 N-terminal domain-containing protein</fullName>
    </recommendedName>
</protein>